<sequence>MGQSSSSPAAPNFSWDAVLNFSPTDIKSLEADFMAVSQSGSAVDLNGFRRILLRAGERYGNPFLQSHSELFSEDQILLRKLFSMFDSNGSGQIDFREVMLGLTFFIHGDDHYQARIAFNTADVDHDGFITEEELTKALWLTVRSSVKMAQISAERSLAKMSIHKPGLVKSALDEARTDTCQAIEQQVKQIFKKYDKDRNGRISFEEFKPSFVESMRQQRSFIMESLAAISQPPPTRTRSDSHPTPAAATATATATATAPAAAPPIPPPSQPATSVPEVGDVPMVTDPAAPAPAAPAPAAPAADIAAAPVPPVPAEVAPAPAPAEVAPADAVPTAASQ</sequence>
<name>A0ABQ8UF50_9EUKA</name>
<evidence type="ECO:0000313" key="9">
    <source>
        <dbReference type="EMBL" id="KAJ4457914.1"/>
    </source>
</evidence>
<comment type="caution">
    <text evidence="9">The sequence shown here is derived from an EMBL/GenBank/DDBJ whole genome shotgun (WGS) entry which is preliminary data.</text>
</comment>
<feature type="compositionally biased region" description="Low complexity" evidence="7">
    <location>
        <begin position="314"/>
        <end position="337"/>
    </location>
</feature>
<dbReference type="InterPro" id="IPR011992">
    <property type="entry name" value="EF-hand-dom_pair"/>
</dbReference>
<proteinExistence type="inferred from homology"/>
<dbReference type="Proteomes" id="UP001141327">
    <property type="component" value="Unassembled WGS sequence"/>
</dbReference>
<comment type="similarity">
    <text evidence="1">Belongs to the recoverin family.</text>
</comment>
<dbReference type="InterPro" id="IPR002048">
    <property type="entry name" value="EF_hand_dom"/>
</dbReference>
<dbReference type="PROSITE" id="PS50222">
    <property type="entry name" value="EF_HAND_2"/>
    <property type="match status" value="3"/>
</dbReference>
<dbReference type="PANTHER" id="PTHR23055">
    <property type="entry name" value="CALCIUM BINDING PROTEINS"/>
    <property type="match status" value="1"/>
</dbReference>
<dbReference type="Gene3D" id="1.10.238.10">
    <property type="entry name" value="EF-hand"/>
    <property type="match status" value="1"/>
</dbReference>
<keyword evidence="4" id="KW-0677">Repeat</keyword>
<dbReference type="PANTHER" id="PTHR23055:SF178">
    <property type="entry name" value="NEUROCALCIN HOMOLOG"/>
    <property type="match status" value="1"/>
</dbReference>
<dbReference type="InterPro" id="IPR028846">
    <property type="entry name" value="Recoverin"/>
</dbReference>
<feature type="compositionally biased region" description="Low complexity" evidence="7">
    <location>
        <begin position="243"/>
        <end position="260"/>
    </location>
</feature>
<evidence type="ECO:0000313" key="10">
    <source>
        <dbReference type="Proteomes" id="UP001141327"/>
    </source>
</evidence>
<dbReference type="CDD" id="cd00051">
    <property type="entry name" value="EFh"/>
    <property type="match status" value="2"/>
</dbReference>
<dbReference type="SMART" id="SM00054">
    <property type="entry name" value="EFh"/>
    <property type="match status" value="3"/>
</dbReference>
<feature type="domain" description="EF-hand" evidence="8">
    <location>
        <begin position="73"/>
        <end position="108"/>
    </location>
</feature>
<dbReference type="InterPro" id="IPR018247">
    <property type="entry name" value="EF_Hand_1_Ca_BS"/>
</dbReference>
<evidence type="ECO:0000256" key="1">
    <source>
        <dbReference type="ARBA" id="ARBA00006049"/>
    </source>
</evidence>
<protein>
    <recommendedName>
        <fullName evidence="8">EF-hand domain-containing protein</fullName>
    </recommendedName>
</protein>
<feature type="domain" description="EF-hand" evidence="8">
    <location>
        <begin position="113"/>
        <end position="144"/>
    </location>
</feature>
<keyword evidence="3" id="KW-0479">Metal-binding</keyword>
<evidence type="ECO:0000256" key="6">
    <source>
        <dbReference type="ARBA" id="ARBA00023288"/>
    </source>
</evidence>
<reference evidence="9" key="1">
    <citation type="journal article" date="2022" name="bioRxiv">
        <title>Genomics of Preaxostyla Flagellates Illuminates Evolutionary Transitions and the Path Towards Mitochondrial Loss.</title>
        <authorList>
            <person name="Novak L.V.F."/>
            <person name="Treitli S.C."/>
            <person name="Pyrih J."/>
            <person name="Halakuc P."/>
            <person name="Pipaliya S.V."/>
            <person name="Vacek V."/>
            <person name="Brzon O."/>
            <person name="Soukal P."/>
            <person name="Eme L."/>
            <person name="Dacks J.B."/>
            <person name="Karnkowska A."/>
            <person name="Elias M."/>
            <person name="Hampl V."/>
        </authorList>
    </citation>
    <scope>NUCLEOTIDE SEQUENCE</scope>
    <source>
        <strain evidence="9">RCP-MX</strain>
    </source>
</reference>
<evidence type="ECO:0000256" key="5">
    <source>
        <dbReference type="ARBA" id="ARBA00022837"/>
    </source>
</evidence>
<feature type="compositionally biased region" description="Pro residues" evidence="7">
    <location>
        <begin position="261"/>
        <end position="270"/>
    </location>
</feature>
<dbReference type="EMBL" id="JAPMOS010000037">
    <property type="protein sequence ID" value="KAJ4457914.1"/>
    <property type="molecule type" value="Genomic_DNA"/>
</dbReference>
<dbReference type="Pfam" id="PF13499">
    <property type="entry name" value="EF-hand_7"/>
    <property type="match status" value="1"/>
</dbReference>
<feature type="compositionally biased region" description="Pro residues" evidence="7">
    <location>
        <begin position="289"/>
        <end position="298"/>
    </location>
</feature>
<evidence type="ECO:0000259" key="8">
    <source>
        <dbReference type="PROSITE" id="PS50222"/>
    </source>
</evidence>
<keyword evidence="5" id="KW-0106">Calcium</keyword>
<feature type="domain" description="EF-hand" evidence="8">
    <location>
        <begin position="182"/>
        <end position="217"/>
    </location>
</feature>
<gene>
    <name evidence="9" type="ORF">PAPYR_6433</name>
</gene>
<evidence type="ECO:0000256" key="4">
    <source>
        <dbReference type="ARBA" id="ARBA00022737"/>
    </source>
</evidence>
<keyword evidence="6" id="KW-0449">Lipoprotein</keyword>
<evidence type="ECO:0000256" key="7">
    <source>
        <dbReference type="SAM" id="MobiDB-lite"/>
    </source>
</evidence>
<dbReference type="SUPFAM" id="SSF47473">
    <property type="entry name" value="EF-hand"/>
    <property type="match status" value="1"/>
</dbReference>
<dbReference type="PROSITE" id="PS00018">
    <property type="entry name" value="EF_HAND_1"/>
    <property type="match status" value="3"/>
</dbReference>
<feature type="region of interest" description="Disordered" evidence="7">
    <location>
        <begin position="229"/>
        <end position="337"/>
    </location>
</feature>
<evidence type="ECO:0000256" key="3">
    <source>
        <dbReference type="ARBA" id="ARBA00022723"/>
    </source>
</evidence>
<keyword evidence="2" id="KW-0519">Myristate</keyword>
<evidence type="ECO:0000256" key="2">
    <source>
        <dbReference type="ARBA" id="ARBA00022707"/>
    </source>
</evidence>
<organism evidence="9 10">
    <name type="scientific">Paratrimastix pyriformis</name>
    <dbReference type="NCBI Taxonomy" id="342808"/>
    <lineage>
        <taxon>Eukaryota</taxon>
        <taxon>Metamonada</taxon>
        <taxon>Preaxostyla</taxon>
        <taxon>Paratrimastigidae</taxon>
        <taxon>Paratrimastix</taxon>
    </lineage>
</organism>
<keyword evidence="10" id="KW-1185">Reference proteome</keyword>
<accession>A0ABQ8UF50</accession>
<dbReference type="Pfam" id="PF13202">
    <property type="entry name" value="EF-hand_5"/>
    <property type="match status" value="1"/>
</dbReference>